<dbReference type="PROSITE" id="PS50278">
    <property type="entry name" value="PDGF_2"/>
    <property type="match status" value="1"/>
</dbReference>
<feature type="compositionally biased region" description="Basic residues" evidence="4">
    <location>
        <begin position="187"/>
        <end position="208"/>
    </location>
</feature>
<keyword evidence="1 3" id="KW-0339">Growth factor</keyword>
<keyword evidence="7" id="KW-1185">Reference proteome</keyword>
<evidence type="ECO:0000313" key="6">
    <source>
        <dbReference type="Ensembl" id="ENSPMRP00000011321.1"/>
    </source>
</evidence>
<feature type="domain" description="Platelet-derived growth factor (PDGF) family profile" evidence="5">
    <location>
        <begin position="87"/>
        <end position="183"/>
    </location>
</feature>
<evidence type="ECO:0000259" key="5">
    <source>
        <dbReference type="PROSITE" id="PS50278"/>
    </source>
</evidence>
<dbReference type="GO" id="GO:0001938">
    <property type="term" value="P:positive regulation of endothelial cell proliferation"/>
    <property type="evidence" value="ECO:0007669"/>
    <property type="project" value="TreeGrafter"/>
</dbReference>
<dbReference type="SUPFAM" id="SSF57501">
    <property type="entry name" value="Cystine-knot cytokines"/>
    <property type="match status" value="1"/>
</dbReference>
<dbReference type="InterPro" id="IPR023581">
    <property type="entry name" value="PD_growth_factor_CS"/>
</dbReference>
<dbReference type="Gene3D" id="2.10.90.10">
    <property type="entry name" value="Cystine-knot cytokines"/>
    <property type="match status" value="1"/>
</dbReference>
<gene>
    <name evidence="6" type="primary">PGF</name>
</gene>
<dbReference type="GO" id="GO:0048010">
    <property type="term" value="P:vascular endothelial growth factor receptor signaling pathway"/>
    <property type="evidence" value="ECO:0007669"/>
    <property type="project" value="TreeGrafter"/>
</dbReference>
<dbReference type="GO" id="GO:0060754">
    <property type="term" value="P:positive regulation of mast cell chemotaxis"/>
    <property type="evidence" value="ECO:0007669"/>
    <property type="project" value="TreeGrafter"/>
</dbReference>
<comment type="similarity">
    <text evidence="3">Belongs to the PDGF/VEGF growth factor family.</text>
</comment>
<reference evidence="6 7" key="1">
    <citation type="journal article" date="2019" name="Proc. Natl. Acad. Sci. U.S.A.">
        <title>Regulatory changes in pterin and carotenoid genes underlie balanced color polymorphisms in the wall lizard.</title>
        <authorList>
            <person name="Andrade P."/>
            <person name="Pinho C."/>
            <person name="Perez I de Lanuza G."/>
            <person name="Afonso S."/>
            <person name="Brejcha J."/>
            <person name="Rubin C.J."/>
            <person name="Wallerman O."/>
            <person name="Pereira P."/>
            <person name="Sabatino S.J."/>
            <person name="Bellati A."/>
            <person name="Pellitteri-Rosa D."/>
            <person name="Bosakova Z."/>
            <person name="Bunikis I."/>
            <person name="Carretero M.A."/>
            <person name="Feiner N."/>
            <person name="Marsik P."/>
            <person name="Pauperio F."/>
            <person name="Salvi D."/>
            <person name="Soler L."/>
            <person name="While G.M."/>
            <person name="Uller T."/>
            <person name="Font E."/>
            <person name="Andersson L."/>
            <person name="Carneiro M."/>
        </authorList>
    </citation>
    <scope>NUCLEOTIDE SEQUENCE</scope>
</reference>
<evidence type="ECO:0000256" key="3">
    <source>
        <dbReference type="RuleBase" id="RU003818"/>
    </source>
</evidence>
<dbReference type="AlphaFoldDB" id="A0A670IIF0"/>
<dbReference type="PROSITE" id="PS00249">
    <property type="entry name" value="PDGF_1"/>
    <property type="match status" value="1"/>
</dbReference>
<organism evidence="6 7">
    <name type="scientific">Podarcis muralis</name>
    <name type="common">Wall lizard</name>
    <name type="synonym">Lacerta muralis</name>
    <dbReference type="NCBI Taxonomy" id="64176"/>
    <lineage>
        <taxon>Eukaryota</taxon>
        <taxon>Metazoa</taxon>
        <taxon>Chordata</taxon>
        <taxon>Craniata</taxon>
        <taxon>Vertebrata</taxon>
        <taxon>Euteleostomi</taxon>
        <taxon>Lepidosauria</taxon>
        <taxon>Squamata</taxon>
        <taxon>Bifurcata</taxon>
        <taxon>Unidentata</taxon>
        <taxon>Episquamata</taxon>
        <taxon>Laterata</taxon>
        <taxon>Lacertibaenia</taxon>
        <taxon>Lacertidae</taxon>
        <taxon>Podarcis</taxon>
    </lineage>
</organism>
<proteinExistence type="inferred from homology"/>
<evidence type="ECO:0000256" key="1">
    <source>
        <dbReference type="ARBA" id="ARBA00023030"/>
    </source>
</evidence>
<dbReference type="GO" id="GO:0016020">
    <property type="term" value="C:membrane"/>
    <property type="evidence" value="ECO:0007669"/>
    <property type="project" value="InterPro"/>
</dbReference>
<dbReference type="Ensembl" id="ENSPMRT00000012093.1">
    <property type="protein sequence ID" value="ENSPMRP00000011321.1"/>
    <property type="gene ID" value="ENSPMRG00000007576.1"/>
</dbReference>
<dbReference type="Pfam" id="PF00341">
    <property type="entry name" value="PDGF"/>
    <property type="match status" value="1"/>
</dbReference>
<dbReference type="PANTHER" id="PTHR12025:SF9">
    <property type="entry name" value="PLACENTA GROWTH FACTOR"/>
    <property type="match status" value="1"/>
</dbReference>
<dbReference type="PANTHER" id="PTHR12025">
    <property type="entry name" value="VASCULAR ENDOTHELIAL GROWTH FACTOR"/>
    <property type="match status" value="1"/>
</dbReference>
<evidence type="ECO:0000256" key="2">
    <source>
        <dbReference type="ARBA" id="ARBA00023157"/>
    </source>
</evidence>
<reference evidence="6" key="2">
    <citation type="submission" date="2025-08" db="UniProtKB">
        <authorList>
            <consortium name="Ensembl"/>
        </authorList>
    </citation>
    <scope>IDENTIFICATION</scope>
</reference>
<dbReference type="GO" id="GO:0050930">
    <property type="term" value="P:induction of positive chemotaxis"/>
    <property type="evidence" value="ECO:0007669"/>
    <property type="project" value="TreeGrafter"/>
</dbReference>
<dbReference type="GO" id="GO:0042056">
    <property type="term" value="F:chemoattractant activity"/>
    <property type="evidence" value="ECO:0007669"/>
    <property type="project" value="TreeGrafter"/>
</dbReference>
<dbReference type="GO" id="GO:0038084">
    <property type="term" value="P:vascular endothelial growth factor signaling pathway"/>
    <property type="evidence" value="ECO:0007669"/>
    <property type="project" value="TreeGrafter"/>
</dbReference>
<dbReference type="CDD" id="cd00135">
    <property type="entry name" value="PDGF"/>
    <property type="match status" value="1"/>
</dbReference>
<name>A0A670IIF0_PODMU</name>
<dbReference type="Proteomes" id="UP000472272">
    <property type="component" value="Chromosome 1"/>
</dbReference>
<accession>A0A670IIF0</accession>
<sequence length="208" mass="23456">DLIGPISRGGGACFAVGLCVLGRDAASLWPLRLLSSSKRKKLEEEDGVFRTGRPKEAAPVLRTERALQHQTRKRQDVLLQNSTTEAAVVSFHDVWNRSSCQPLEKLVDVVSEYPSEVEHVFSPSCVFLQRCSGCCGDERLQCVPTEVANVTMQLLKVNSEEQAPYVELSFVEHRKCVCRPRRDAVKSGRRRRPKGRSKRKRAKQRPKD</sequence>
<dbReference type="InterPro" id="IPR029034">
    <property type="entry name" value="Cystine-knot_cytokine"/>
</dbReference>
<dbReference type="SMART" id="SM00141">
    <property type="entry name" value="PDGF"/>
    <property type="match status" value="1"/>
</dbReference>
<dbReference type="GO" id="GO:0005615">
    <property type="term" value="C:extracellular space"/>
    <property type="evidence" value="ECO:0007669"/>
    <property type="project" value="TreeGrafter"/>
</dbReference>
<evidence type="ECO:0000256" key="4">
    <source>
        <dbReference type="SAM" id="MobiDB-lite"/>
    </source>
</evidence>
<dbReference type="GO" id="GO:0005172">
    <property type="term" value="F:vascular endothelial growth factor receptor binding"/>
    <property type="evidence" value="ECO:0007669"/>
    <property type="project" value="TreeGrafter"/>
</dbReference>
<dbReference type="GO" id="GO:0001666">
    <property type="term" value="P:response to hypoxia"/>
    <property type="evidence" value="ECO:0007669"/>
    <property type="project" value="TreeGrafter"/>
</dbReference>
<dbReference type="GO" id="GO:0045766">
    <property type="term" value="P:positive regulation of angiogenesis"/>
    <property type="evidence" value="ECO:0007669"/>
    <property type="project" value="TreeGrafter"/>
</dbReference>
<reference evidence="6" key="3">
    <citation type="submission" date="2025-09" db="UniProtKB">
        <authorList>
            <consortium name="Ensembl"/>
        </authorList>
    </citation>
    <scope>IDENTIFICATION</scope>
</reference>
<feature type="region of interest" description="Disordered" evidence="4">
    <location>
        <begin position="182"/>
        <end position="208"/>
    </location>
</feature>
<keyword evidence="2" id="KW-1015">Disulfide bond</keyword>
<dbReference type="InterPro" id="IPR050507">
    <property type="entry name" value="PDGF/VEGF_growth_factor"/>
</dbReference>
<evidence type="ECO:0000313" key="7">
    <source>
        <dbReference type="Proteomes" id="UP000472272"/>
    </source>
</evidence>
<protein>
    <submittedName>
        <fullName evidence="6">Placental growth factor</fullName>
    </submittedName>
</protein>
<dbReference type="InterPro" id="IPR000072">
    <property type="entry name" value="PDGF/VEGF_dom"/>
</dbReference>
<dbReference type="GeneTree" id="ENSGT00940000160164"/>
<dbReference type="GO" id="GO:0002040">
    <property type="term" value="P:sprouting angiogenesis"/>
    <property type="evidence" value="ECO:0007669"/>
    <property type="project" value="TreeGrafter"/>
</dbReference>
<dbReference type="FunFam" id="2.10.90.10:FF:000134">
    <property type="entry name" value="Vascular endothelial growth factor Bb"/>
    <property type="match status" value="1"/>
</dbReference>
<dbReference type="GO" id="GO:0008083">
    <property type="term" value="F:growth factor activity"/>
    <property type="evidence" value="ECO:0007669"/>
    <property type="project" value="UniProtKB-KW"/>
</dbReference>